<keyword evidence="3" id="KW-1185">Reference proteome</keyword>
<gene>
    <name evidence="2" type="ORF">HU200_039168</name>
</gene>
<protein>
    <submittedName>
        <fullName evidence="2">Uncharacterized protein</fullName>
    </submittedName>
</protein>
<dbReference type="PANTHER" id="PTHR34395">
    <property type="entry name" value="OS11G0427500 PROTEIN"/>
    <property type="match status" value="1"/>
</dbReference>
<evidence type="ECO:0000256" key="1">
    <source>
        <dbReference type="SAM" id="MobiDB-lite"/>
    </source>
</evidence>
<reference evidence="2" key="1">
    <citation type="submission" date="2020-07" db="EMBL/GenBank/DDBJ databases">
        <title>Genome sequence and genetic diversity analysis of an under-domesticated orphan crop, white fonio (Digitaria exilis).</title>
        <authorList>
            <person name="Bennetzen J.L."/>
            <person name="Chen S."/>
            <person name="Ma X."/>
            <person name="Wang X."/>
            <person name="Yssel A.E.J."/>
            <person name="Chaluvadi S.R."/>
            <person name="Johnson M."/>
            <person name="Gangashetty P."/>
            <person name="Hamidou F."/>
            <person name="Sanogo M.D."/>
            <person name="Zwaenepoel A."/>
            <person name="Wallace J."/>
            <person name="Van De Peer Y."/>
            <person name="Van Deynze A."/>
        </authorList>
    </citation>
    <scope>NUCLEOTIDE SEQUENCE</scope>
    <source>
        <tissue evidence="2">Leaves</tissue>
    </source>
</reference>
<feature type="region of interest" description="Disordered" evidence="1">
    <location>
        <begin position="1"/>
        <end position="20"/>
    </location>
</feature>
<dbReference type="PANTHER" id="PTHR34395:SF22">
    <property type="entry name" value="MYB_SANT-LIKE DOMAIN-CONTAINING PROTEIN"/>
    <property type="match status" value="1"/>
</dbReference>
<sequence length="196" mass="21997">MRDNSHALSAISTSPQDASVGARAQHVASFVEEQNNMDSLKTMDFGREGLDYEVVQDVHDESLNVSANDADQKAQTSDEHVTKRPLTISTEGIVKKHKAIKKMPCMEEPGSVHPESRSAQANVNKQEEDPGKDYSISRCLDVLEAMDDVPDEMKILASDVFRDAMNREMFLCYAPRLRGLWLKKELEKLHGPQRVN</sequence>
<feature type="compositionally biased region" description="Polar residues" evidence="1">
    <location>
        <begin position="1"/>
        <end position="17"/>
    </location>
</feature>
<dbReference type="EMBL" id="JACEFO010001924">
    <property type="protein sequence ID" value="KAF8693747.1"/>
    <property type="molecule type" value="Genomic_DNA"/>
</dbReference>
<accession>A0A835BCE0</accession>
<comment type="caution">
    <text evidence="2">The sequence shown here is derived from an EMBL/GenBank/DDBJ whole genome shotgun (WGS) entry which is preliminary data.</text>
</comment>
<evidence type="ECO:0000313" key="3">
    <source>
        <dbReference type="Proteomes" id="UP000636709"/>
    </source>
</evidence>
<feature type="region of interest" description="Disordered" evidence="1">
    <location>
        <begin position="106"/>
        <end position="132"/>
    </location>
</feature>
<organism evidence="2 3">
    <name type="scientific">Digitaria exilis</name>
    <dbReference type="NCBI Taxonomy" id="1010633"/>
    <lineage>
        <taxon>Eukaryota</taxon>
        <taxon>Viridiplantae</taxon>
        <taxon>Streptophyta</taxon>
        <taxon>Embryophyta</taxon>
        <taxon>Tracheophyta</taxon>
        <taxon>Spermatophyta</taxon>
        <taxon>Magnoliopsida</taxon>
        <taxon>Liliopsida</taxon>
        <taxon>Poales</taxon>
        <taxon>Poaceae</taxon>
        <taxon>PACMAD clade</taxon>
        <taxon>Panicoideae</taxon>
        <taxon>Panicodae</taxon>
        <taxon>Paniceae</taxon>
        <taxon>Anthephorinae</taxon>
        <taxon>Digitaria</taxon>
    </lineage>
</organism>
<proteinExistence type="predicted"/>
<evidence type="ECO:0000313" key="2">
    <source>
        <dbReference type="EMBL" id="KAF8693747.1"/>
    </source>
</evidence>
<dbReference type="Proteomes" id="UP000636709">
    <property type="component" value="Unassembled WGS sequence"/>
</dbReference>
<dbReference type="OrthoDB" id="686198at2759"/>
<dbReference type="AlphaFoldDB" id="A0A835BCE0"/>
<name>A0A835BCE0_9POAL</name>